<keyword evidence="11" id="KW-1185">Reference proteome</keyword>
<dbReference type="GO" id="GO:0032259">
    <property type="term" value="P:methylation"/>
    <property type="evidence" value="ECO:0007669"/>
    <property type="project" value="UniProtKB-KW"/>
</dbReference>
<dbReference type="Proteomes" id="UP000799428">
    <property type="component" value="Unassembled WGS sequence"/>
</dbReference>
<dbReference type="PROSITE" id="PS51038">
    <property type="entry name" value="BAH"/>
    <property type="match status" value="1"/>
</dbReference>
<accession>A0A6G1KGG3</accession>
<dbReference type="GO" id="GO:0003682">
    <property type="term" value="F:chromatin binding"/>
    <property type="evidence" value="ECO:0007669"/>
    <property type="project" value="InterPro"/>
</dbReference>
<dbReference type="PANTHER" id="PTHR10629">
    <property type="entry name" value="CYTOSINE-SPECIFIC METHYLTRANSFERASE"/>
    <property type="match status" value="1"/>
</dbReference>
<evidence type="ECO:0000259" key="9">
    <source>
        <dbReference type="PROSITE" id="PS51038"/>
    </source>
</evidence>
<evidence type="ECO:0000313" key="10">
    <source>
        <dbReference type="EMBL" id="KAF2711635.1"/>
    </source>
</evidence>
<dbReference type="InterPro" id="IPR001025">
    <property type="entry name" value="BAH_dom"/>
</dbReference>
<dbReference type="Gene3D" id="3.40.50.150">
    <property type="entry name" value="Vaccinia Virus protein VP39"/>
    <property type="match status" value="1"/>
</dbReference>
<dbReference type="InterPro" id="IPR029063">
    <property type="entry name" value="SAM-dependent_MTases_sf"/>
</dbReference>
<organism evidence="10 11">
    <name type="scientific">Pleomassaria siparia CBS 279.74</name>
    <dbReference type="NCBI Taxonomy" id="1314801"/>
    <lineage>
        <taxon>Eukaryota</taxon>
        <taxon>Fungi</taxon>
        <taxon>Dikarya</taxon>
        <taxon>Ascomycota</taxon>
        <taxon>Pezizomycotina</taxon>
        <taxon>Dothideomycetes</taxon>
        <taxon>Pleosporomycetidae</taxon>
        <taxon>Pleosporales</taxon>
        <taxon>Pleomassariaceae</taxon>
        <taxon>Pleomassaria</taxon>
    </lineage>
</organism>
<dbReference type="PANTHER" id="PTHR10629:SF54">
    <property type="entry name" value="DNA METHYLTRANSFERASE DIM-2"/>
    <property type="match status" value="1"/>
</dbReference>
<comment type="subcellular location">
    <subcellularLocation>
        <location evidence="1">Nucleus</location>
    </subcellularLocation>
</comment>
<feature type="non-terminal residue" evidence="10">
    <location>
        <position position="947"/>
    </location>
</feature>
<dbReference type="GO" id="GO:0003677">
    <property type="term" value="F:DNA binding"/>
    <property type="evidence" value="ECO:0007669"/>
    <property type="project" value="UniProtKB-KW"/>
</dbReference>
<dbReference type="InterPro" id="IPR001525">
    <property type="entry name" value="C5_MeTfrase"/>
</dbReference>
<evidence type="ECO:0000313" key="11">
    <source>
        <dbReference type="Proteomes" id="UP000799428"/>
    </source>
</evidence>
<feature type="non-terminal residue" evidence="10">
    <location>
        <position position="1"/>
    </location>
</feature>
<proteinExistence type="inferred from homology"/>
<dbReference type="Gene3D" id="3.90.120.10">
    <property type="entry name" value="DNA Methylase, subunit A, domain 2"/>
    <property type="match status" value="1"/>
</dbReference>
<gene>
    <name evidence="10" type="ORF">K504DRAFT_351270</name>
</gene>
<evidence type="ECO:0000256" key="1">
    <source>
        <dbReference type="ARBA" id="ARBA00004123"/>
    </source>
</evidence>
<dbReference type="GO" id="GO:0005634">
    <property type="term" value="C:nucleus"/>
    <property type="evidence" value="ECO:0007669"/>
    <property type="project" value="UniProtKB-SubCell"/>
</dbReference>
<dbReference type="EC" id="2.1.1.37" evidence="2"/>
<reference evidence="10" key="1">
    <citation type="journal article" date="2020" name="Stud. Mycol.">
        <title>101 Dothideomycetes genomes: a test case for predicting lifestyles and emergence of pathogens.</title>
        <authorList>
            <person name="Haridas S."/>
            <person name="Albert R."/>
            <person name="Binder M."/>
            <person name="Bloem J."/>
            <person name="Labutti K."/>
            <person name="Salamov A."/>
            <person name="Andreopoulos B."/>
            <person name="Baker S."/>
            <person name="Barry K."/>
            <person name="Bills G."/>
            <person name="Bluhm B."/>
            <person name="Cannon C."/>
            <person name="Castanera R."/>
            <person name="Culley D."/>
            <person name="Daum C."/>
            <person name="Ezra D."/>
            <person name="Gonzalez J."/>
            <person name="Henrissat B."/>
            <person name="Kuo A."/>
            <person name="Liang C."/>
            <person name="Lipzen A."/>
            <person name="Lutzoni F."/>
            <person name="Magnuson J."/>
            <person name="Mondo S."/>
            <person name="Nolan M."/>
            <person name="Ohm R."/>
            <person name="Pangilinan J."/>
            <person name="Park H.-J."/>
            <person name="Ramirez L."/>
            <person name="Alfaro M."/>
            <person name="Sun H."/>
            <person name="Tritt A."/>
            <person name="Yoshinaga Y."/>
            <person name="Zwiers L.-H."/>
            <person name="Turgeon B."/>
            <person name="Goodwin S."/>
            <person name="Spatafora J."/>
            <person name="Crous P."/>
            <person name="Grigoriev I."/>
        </authorList>
    </citation>
    <scope>NUCLEOTIDE SEQUENCE</scope>
    <source>
        <strain evidence="10">CBS 279.74</strain>
    </source>
</reference>
<dbReference type="PROSITE" id="PS51679">
    <property type="entry name" value="SAM_MT_C5"/>
    <property type="match status" value="1"/>
</dbReference>
<keyword evidence="7" id="KW-0539">Nucleus</keyword>
<dbReference type="Gene3D" id="2.30.30.490">
    <property type="match status" value="2"/>
</dbReference>
<sequence>VLNFDLDLFEIYGSPGGKRSDTYASLHTFNPEVTQLSLNGFVSCGTTRLYIQNAALLSYSVEGYDDPDDEPVSIYLQTKQASRDRTYEIWFQLSGRPANGYKRFHDTFVWISTFGKHFIDFLGSYPGSTIGLRHFREDFFKWLKLRYNDGAYFRKWHKVFGKSDFRGQVNAYRDYLYGQAYNLENRDDLLRHQVWADCMVGGRLAIQQQPAKCHNTTTTPFVYEFFKDMYFGYCLENMDPVEAVLKELEGRKRELGFAKDSIQQSSLSQAPEEIHDLPLLRVGDVIGVPPDTYGPHRQSDEDWLAYIHRIEPLENGVQKLYVLWLYRPCDTVIRGTTYPIAKEVFMSDNCNDGDSEAALFSTEVLRVYSVEWWPQNLNTTKDLIIRQKYITQENSFVTLKRSDLSCECATPPTIDKYQPGDTIYIKRRGLLEPVVIQKINADSTVSVRILLRLKRDCLKISGISISHKVAENELVWTNEIEEVHVNEFKRKCHIRFFEKNIIINGNVPLPYNRRGNGDFWILSSKLVKADEQYERVELLSTAPHLLTQGPDLATPSPKRLIGLGIFSGSGNFDRGLEEGGAIDFRYSVDFSPEAIHTQRMNAKDPKKLCLYCGSVDDNLKAVLTGKNSKLIARIGTVHFICGGSPCPGFSILQLDPFGERSCRNASHITTICSYVDVYRPQYAVFENVVNMSVTRKGYESQNVFENVVACFVAMGYQVQYLIADAWSYSSSQSRERLCISIAAPGLEPMMHPWHSHSHPETVKARSLGKQFDGVSFGEREEHDVPFDFVTAGVSTSDLPDIGSGVTHACIPFPDHRLGASMSIKDRLIARCIPTFPPGQGYAEALARGLIPEAGNKVMAEVGRSFRRIKVDGLFPTITTNISVQNSRASGCLHWDQPRAISIQEARRAQGFPDSEVIIGSPIEQLKQVGNAVDRNVALALGLALRYA</sequence>
<dbReference type="Pfam" id="PF25423">
    <property type="entry name" value="DUF7893"/>
    <property type="match status" value="1"/>
</dbReference>
<protein>
    <recommendedName>
        <fullName evidence="2">DNA (cytosine-5-)-methyltransferase</fullName>
        <ecNumber evidence="2">2.1.1.37</ecNumber>
    </recommendedName>
</protein>
<dbReference type="SUPFAM" id="SSF53335">
    <property type="entry name" value="S-adenosyl-L-methionine-dependent methyltransferases"/>
    <property type="match status" value="1"/>
</dbReference>
<evidence type="ECO:0000256" key="3">
    <source>
        <dbReference type="ARBA" id="ARBA00022603"/>
    </source>
</evidence>
<evidence type="ECO:0000256" key="4">
    <source>
        <dbReference type="ARBA" id="ARBA00022679"/>
    </source>
</evidence>
<dbReference type="GO" id="GO:0003886">
    <property type="term" value="F:DNA (cytosine-5-)-methyltransferase activity"/>
    <property type="evidence" value="ECO:0007669"/>
    <property type="project" value="UniProtKB-EC"/>
</dbReference>
<comment type="similarity">
    <text evidence="8">Belongs to the class I-like SAM-binding methyltransferase superfamily. C5-methyltransferase family.</text>
</comment>
<dbReference type="AlphaFoldDB" id="A0A6G1KGG3"/>
<keyword evidence="4 8" id="KW-0808">Transferase</keyword>
<feature type="domain" description="BAH" evidence="9">
    <location>
        <begin position="278"/>
        <end position="400"/>
    </location>
</feature>
<keyword evidence="6" id="KW-0238">DNA-binding</keyword>
<dbReference type="InterPro" id="IPR057215">
    <property type="entry name" value="DUF7893"/>
</dbReference>
<dbReference type="Pfam" id="PF00145">
    <property type="entry name" value="DNA_methylase"/>
    <property type="match status" value="1"/>
</dbReference>
<keyword evidence="5 8" id="KW-0949">S-adenosyl-L-methionine</keyword>
<dbReference type="GO" id="GO:0044027">
    <property type="term" value="P:negative regulation of gene expression via chromosomal CpG island methylation"/>
    <property type="evidence" value="ECO:0007669"/>
    <property type="project" value="TreeGrafter"/>
</dbReference>
<evidence type="ECO:0000256" key="2">
    <source>
        <dbReference type="ARBA" id="ARBA00011975"/>
    </source>
</evidence>
<evidence type="ECO:0000256" key="6">
    <source>
        <dbReference type="ARBA" id="ARBA00023125"/>
    </source>
</evidence>
<dbReference type="InterPro" id="IPR043151">
    <property type="entry name" value="BAH_sf"/>
</dbReference>
<keyword evidence="3 8" id="KW-0489">Methyltransferase</keyword>
<dbReference type="EMBL" id="MU005767">
    <property type="protein sequence ID" value="KAF2711635.1"/>
    <property type="molecule type" value="Genomic_DNA"/>
</dbReference>
<evidence type="ECO:0000256" key="5">
    <source>
        <dbReference type="ARBA" id="ARBA00022691"/>
    </source>
</evidence>
<feature type="active site" evidence="8">
    <location>
        <position position="646"/>
    </location>
</feature>
<dbReference type="OrthoDB" id="5376140at2759"/>
<evidence type="ECO:0000256" key="7">
    <source>
        <dbReference type="ARBA" id="ARBA00023242"/>
    </source>
</evidence>
<name>A0A6G1KGG3_9PLEO</name>
<evidence type="ECO:0000256" key="8">
    <source>
        <dbReference type="PROSITE-ProRule" id="PRU01016"/>
    </source>
</evidence>
<dbReference type="InterPro" id="IPR050390">
    <property type="entry name" value="C5-Methyltransferase"/>
</dbReference>